<comment type="caution">
    <text evidence="3">The sequence shown here is derived from an EMBL/GenBank/DDBJ whole genome shotgun (WGS) entry which is preliminary data.</text>
</comment>
<evidence type="ECO:0000313" key="3">
    <source>
        <dbReference type="EMBL" id="CAB3384599.1"/>
    </source>
</evidence>
<feature type="transmembrane region" description="Helical" evidence="1">
    <location>
        <begin position="87"/>
        <end position="105"/>
    </location>
</feature>
<protein>
    <recommendedName>
        <fullName evidence="2">DUF7775 domain-containing protein</fullName>
    </recommendedName>
</protein>
<feature type="domain" description="DUF7775" evidence="2">
    <location>
        <begin position="21"/>
        <end position="106"/>
    </location>
</feature>
<dbReference type="Pfam" id="PF24985">
    <property type="entry name" value="DUF7775"/>
    <property type="match status" value="1"/>
</dbReference>
<evidence type="ECO:0000256" key="1">
    <source>
        <dbReference type="SAM" id="Phobius"/>
    </source>
</evidence>
<organism evidence="3 4">
    <name type="scientific">Cloeon dipterum</name>
    <dbReference type="NCBI Taxonomy" id="197152"/>
    <lineage>
        <taxon>Eukaryota</taxon>
        <taxon>Metazoa</taxon>
        <taxon>Ecdysozoa</taxon>
        <taxon>Arthropoda</taxon>
        <taxon>Hexapoda</taxon>
        <taxon>Insecta</taxon>
        <taxon>Pterygota</taxon>
        <taxon>Palaeoptera</taxon>
        <taxon>Ephemeroptera</taxon>
        <taxon>Pisciforma</taxon>
        <taxon>Baetidae</taxon>
        <taxon>Cloeon</taxon>
    </lineage>
</organism>
<dbReference type="OrthoDB" id="406045at2759"/>
<name>A0A8S1DQX7_9INSE</name>
<keyword evidence="4" id="KW-1185">Reference proteome</keyword>
<keyword evidence="1" id="KW-1133">Transmembrane helix</keyword>
<evidence type="ECO:0000259" key="2">
    <source>
        <dbReference type="Pfam" id="PF24985"/>
    </source>
</evidence>
<feature type="transmembrane region" description="Helical" evidence="1">
    <location>
        <begin position="117"/>
        <end position="134"/>
    </location>
</feature>
<dbReference type="AlphaFoldDB" id="A0A8S1DQX7"/>
<gene>
    <name evidence="3" type="ORF">CLODIP_2_CD10274</name>
</gene>
<dbReference type="GO" id="GO:0019991">
    <property type="term" value="P:septate junction assembly"/>
    <property type="evidence" value="ECO:0007669"/>
    <property type="project" value="InterPro"/>
</dbReference>
<dbReference type="Proteomes" id="UP000494165">
    <property type="component" value="Unassembled WGS sequence"/>
</dbReference>
<accession>A0A8S1DQX7</accession>
<dbReference type="InterPro" id="IPR038976">
    <property type="entry name" value="Ssk"/>
</dbReference>
<keyword evidence="1" id="KW-0812">Transmembrane</keyword>
<dbReference type="InterPro" id="IPR056677">
    <property type="entry name" value="DUF7775"/>
</dbReference>
<reference evidence="3 4" key="1">
    <citation type="submission" date="2020-04" db="EMBL/GenBank/DDBJ databases">
        <authorList>
            <person name="Alioto T."/>
            <person name="Alioto T."/>
            <person name="Gomez Garrido J."/>
        </authorList>
    </citation>
    <scope>NUCLEOTIDE SEQUENCE [LARGE SCALE GENOMIC DNA]</scope>
</reference>
<sequence>MPDTYAVGEKDMASNALTQVKSIAFWLKVVQLIVNIIVIALLSEGSFIANIPKCFVAFGTPFAFVIVNAILIAGLLLEEALSKRMSMVLTTSAGLLFVTAGALMIESWVNFKLQNDLTLGAGIVSIILSLVYFGDTGYTFKFV</sequence>
<dbReference type="PANTHER" id="PTHR36692:SF2">
    <property type="entry name" value="GEO12064P1"/>
    <property type="match status" value="1"/>
</dbReference>
<proteinExistence type="predicted"/>
<feature type="transmembrane region" description="Helical" evidence="1">
    <location>
        <begin position="23"/>
        <end position="42"/>
    </location>
</feature>
<dbReference type="GO" id="GO:0005886">
    <property type="term" value="C:plasma membrane"/>
    <property type="evidence" value="ECO:0007669"/>
    <property type="project" value="TreeGrafter"/>
</dbReference>
<feature type="transmembrane region" description="Helical" evidence="1">
    <location>
        <begin position="54"/>
        <end position="75"/>
    </location>
</feature>
<evidence type="ECO:0000313" key="4">
    <source>
        <dbReference type="Proteomes" id="UP000494165"/>
    </source>
</evidence>
<dbReference type="EMBL" id="CADEPI010000360">
    <property type="protein sequence ID" value="CAB3384599.1"/>
    <property type="molecule type" value="Genomic_DNA"/>
</dbReference>
<keyword evidence="1" id="KW-0472">Membrane</keyword>
<dbReference type="PANTHER" id="PTHR36692">
    <property type="entry name" value="PROTEIN SNAKESKIN"/>
    <property type="match status" value="1"/>
</dbReference>